<keyword evidence="1" id="KW-0472">Membrane</keyword>
<sequence length="245" mass="29204">MNKVLFYILFFITGLAFSQVSNDTIAYTDKHVADENIVITPVKYRDNFQRDYTSEEFQYQPLLKDTSRWDNFKAWLQYWLDRIFSFGDGEGNATVFEIVVKVLAILIVLFVVYLIVKAIINKEGVWIFGKSSKKKISVTEYSEENIHTIDFRNIIEKCKAANNHRLSIRYYYLWLLKKMSDNGVIEWDIEKTNTDYLYEIQRHSLKEDFQYLSYIYDYSWYGEFRVDDALFEKAEKAFVKTINSI</sequence>
<feature type="transmembrane region" description="Helical" evidence="1">
    <location>
        <begin position="98"/>
        <end position="120"/>
    </location>
</feature>
<dbReference type="OrthoDB" id="5491447at2"/>
<evidence type="ECO:0000256" key="2">
    <source>
        <dbReference type="SAM" id="SignalP"/>
    </source>
</evidence>
<dbReference type="Proteomes" id="UP000030149">
    <property type="component" value="Unassembled WGS sequence"/>
</dbReference>
<dbReference type="EMBL" id="JRLZ01000001">
    <property type="protein sequence ID" value="KGO97435.1"/>
    <property type="molecule type" value="Genomic_DNA"/>
</dbReference>
<keyword evidence="4" id="KW-1185">Reference proteome</keyword>
<evidence type="ECO:0000256" key="1">
    <source>
        <dbReference type="SAM" id="Phobius"/>
    </source>
</evidence>
<organism evidence="3 4">
    <name type="scientific">Flavobacterium enshiense DK69</name>
    <dbReference type="NCBI Taxonomy" id="1107311"/>
    <lineage>
        <taxon>Bacteria</taxon>
        <taxon>Pseudomonadati</taxon>
        <taxon>Bacteroidota</taxon>
        <taxon>Flavobacteriia</taxon>
        <taxon>Flavobacteriales</taxon>
        <taxon>Flavobacteriaceae</taxon>
        <taxon>Flavobacterium</taxon>
    </lineage>
</organism>
<protein>
    <recommendedName>
        <fullName evidence="5">DUF4129 domain-containing protein</fullName>
    </recommendedName>
</protein>
<keyword evidence="2" id="KW-0732">Signal</keyword>
<dbReference type="RefSeq" id="WP_035629801.1">
    <property type="nucleotide sequence ID" value="NZ_AVCS01000015.1"/>
</dbReference>
<gene>
    <name evidence="3" type="ORF">Q767_02245</name>
</gene>
<proteinExistence type="predicted"/>
<comment type="caution">
    <text evidence="3">The sequence shown here is derived from an EMBL/GenBank/DDBJ whole genome shotgun (WGS) entry which is preliminary data.</text>
</comment>
<reference evidence="4" key="1">
    <citation type="submission" date="2013-09" db="EMBL/GenBank/DDBJ databases">
        <authorList>
            <person name="Zeng Z."/>
            <person name="Chen C."/>
        </authorList>
    </citation>
    <scope>NUCLEOTIDE SEQUENCE [LARGE SCALE GENOMIC DNA]</scope>
    <source>
        <strain evidence="4">DK69</strain>
    </source>
</reference>
<evidence type="ECO:0008006" key="5">
    <source>
        <dbReference type="Google" id="ProtNLM"/>
    </source>
</evidence>
<keyword evidence="1" id="KW-1133">Transmembrane helix</keyword>
<feature type="signal peptide" evidence="2">
    <location>
        <begin position="1"/>
        <end position="18"/>
    </location>
</feature>
<dbReference type="PATRIC" id="fig|1107311.5.peg.445"/>
<reference evidence="3 4" key="2">
    <citation type="journal article" date="2015" name="Stand. Genomic Sci.">
        <title>High quality draft genomic sequence of Flavobacterium enshiense DK69(T) and comparison among Flavobacterium genomes.</title>
        <authorList>
            <person name="Zeng Z."/>
            <person name="Chen C."/>
            <person name="Du H."/>
            <person name="Wang G."/>
            <person name="Li M."/>
        </authorList>
    </citation>
    <scope>NUCLEOTIDE SEQUENCE [LARGE SCALE GENOMIC DNA]</scope>
    <source>
        <strain evidence="3 4">DK69</strain>
    </source>
</reference>
<accession>A0A0A2NAE7</accession>
<keyword evidence="1" id="KW-0812">Transmembrane</keyword>
<feature type="chain" id="PRO_5001993071" description="DUF4129 domain-containing protein" evidence="2">
    <location>
        <begin position="19"/>
        <end position="245"/>
    </location>
</feature>
<dbReference type="AlphaFoldDB" id="A0A0A2NAE7"/>
<name>A0A0A2NAE7_9FLAO</name>
<dbReference type="STRING" id="1107311.Q767_02245"/>
<dbReference type="eggNOG" id="ENOG50303CZ">
    <property type="taxonomic scope" value="Bacteria"/>
</dbReference>
<evidence type="ECO:0000313" key="3">
    <source>
        <dbReference type="EMBL" id="KGO97435.1"/>
    </source>
</evidence>
<evidence type="ECO:0000313" key="4">
    <source>
        <dbReference type="Proteomes" id="UP000030149"/>
    </source>
</evidence>